<reference evidence="14 15" key="1">
    <citation type="submission" date="2018-12" db="EMBL/GenBank/DDBJ databases">
        <authorList>
            <consortium name="Pathogen Informatics"/>
        </authorList>
    </citation>
    <scope>NUCLEOTIDE SEQUENCE [LARGE SCALE GENOMIC DNA]</scope>
    <source>
        <strain evidence="14 15">NCTC6754</strain>
    </source>
</reference>
<keyword evidence="6 12" id="KW-0479">Metal-binding</keyword>
<sequence>MDPNGAWLLDEAIALCKGLNDVLTYAEDPCGAEQGFSGREVMAEFRRATGLPVATNMIATNWREMGHAVMLNAVDIPLADPHFWTLTGAVRVAQLCDDWGLTWGCHSNNHFDISLAMFTHVGAAAPGKPTAIDTHWIWQEGDCRLTKNPLEIKNGKIAVPDAPGLGVELDWEQVRKAHDAYKKLPGGARNDAGPMQYLIPGWTFDRKRPVFWSSLILNKDTVMSTQFTTPVVTEMQVIPVAGHDSMLMNLSGAHAPFFTRNIVIIKDNSGHTGVGEIPGGEKIRKTLEDAIPLVVGKTLGEYKNVLTAVRNQFADRDAGGRGLQTFDLRTTIHVVTGIEAAMLDLLGQHLGVNVASLLGDGQQRSEVEMLGYLFFVGNRKATPLPYQSQPDEQCDWYRLRHEEAMTPETVVRLAEAAYEKYGFNDFKLKGGVLAGEEEAESIVALAKRFPQARVTLDPNGAWSLNEAISIGKYLKGSLAYAEDPCGAEQGFSGREVMAEFRRATGLPTATNMIATDWRQMGHTLSLQSVDIPLADPHFWTMQGSVRVAQMCHEFGLTWGSHSNNHFDISLAMFTHVAAAAPGKITAIDTHWIWQEGNQRLTKEPFEIKGGMVQVPTKPGLGVELDMDQVMKAHELYQKTWLRRA</sequence>
<dbReference type="SUPFAM" id="SSF51604">
    <property type="entry name" value="Enolase C-terminal domain-like"/>
    <property type="match status" value="2"/>
</dbReference>
<organism evidence="14 15">
    <name type="scientific">Salmonella enterica I</name>
    <dbReference type="NCBI Taxonomy" id="59201"/>
    <lineage>
        <taxon>Bacteria</taxon>
        <taxon>Pseudomonadati</taxon>
        <taxon>Pseudomonadota</taxon>
        <taxon>Gammaproteobacteria</taxon>
        <taxon>Enterobacterales</taxon>
        <taxon>Enterobacteriaceae</taxon>
        <taxon>Salmonella</taxon>
    </lineage>
</organism>
<dbReference type="InterPro" id="IPR029065">
    <property type="entry name" value="Enolase_C-like"/>
</dbReference>
<protein>
    <recommendedName>
        <fullName evidence="5 9">Glucarate dehydratase</fullName>
        <ecNumber evidence="5 9">4.2.1.40</ecNumber>
    </recommendedName>
</protein>
<dbReference type="Proteomes" id="UP000269208">
    <property type="component" value="Chromosome"/>
</dbReference>
<gene>
    <name evidence="14" type="primary">ygcX</name>
    <name evidence="14" type="ORF">NCTC6754_03467</name>
</gene>
<dbReference type="UniPathway" id="UPA00564">
    <property type="reaction ID" value="UER00627"/>
</dbReference>
<feature type="binding site" evidence="11">
    <location>
        <position position="590"/>
    </location>
    <ligand>
        <name>substrate</name>
    </ligand>
</feature>
<dbReference type="InterPro" id="IPR017653">
    <property type="entry name" value="Glucarate_dehydratase"/>
</dbReference>
<accession>A0A447TWD9</accession>
<dbReference type="SUPFAM" id="SSF54826">
    <property type="entry name" value="Enolase N-terminal domain-like"/>
    <property type="match status" value="1"/>
</dbReference>
<dbReference type="CDD" id="cd03323">
    <property type="entry name" value="D-glucarate_dehydratase"/>
    <property type="match status" value="1"/>
</dbReference>
<dbReference type="InterPro" id="IPR013342">
    <property type="entry name" value="Mandelate_racemase_C"/>
</dbReference>
<evidence type="ECO:0000256" key="8">
    <source>
        <dbReference type="ARBA" id="ARBA00023239"/>
    </source>
</evidence>
<keyword evidence="7 12" id="KW-0460">Magnesium</keyword>
<dbReference type="SFLD" id="SFLDF00005">
    <property type="entry name" value="glucarate_dehydratase"/>
    <property type="match status" value="1"/>
</dbReference>
<feature type="domain" description="Mandelate racemase/muconate lactonizing enzyme C-terminal" evidence="13">
    <location>
        <begin position="407"/>
        <end position="507"/>
    </location>
</feature>
<name>A0A447TWD9_SALET</name>
<dbReference type="GO" id="GO:0008872">
    <property type="term" value="F:glucarate dehydratase activity"/>
    <property type="evidence" value="ECO:0007669"/>
    <property type="project" value="UniProtKB-UniRule"/>
</dbReference>
<evidence type="ECO:0000256" key="2">
    <source>
        <dbReference type="ARBA" id="ARBA00001946"/>
    </source>
</evidence>
<evidence type="ECO:0000313" key="15">
    <source>
        <dbReference type="Proteomes" id="UP000269208"/>
    </source>
</evidence>
<comment type="similarity">
    <text evidence="4">Belongs to the mandelate racemase/muconate lactonizing enzyme family. GlucD subfamily.</text>
</comment>
<evidence type="ECO:0000256" key="11">
    <source>
        <dbReference type="PIRSR" id="PIRSR617653-2"/>
    </source>
</evidence>
<dbReference type="NCBIfam" id="TIGR03247">
    <property type="entry name" value="glucar-dehydr"/>
    <property type="match status" value="1"/>
</dbReference>
<dbReference type="AlphaFoldDB" id="A0A447TWD9"/>
<feature type="binding site" evidence="11">
    <location>
        <position position="254"/>
    </location>
    <ligand>
        <name>substrate</name>
    </ligand>
</feature>
<evidence type="ECO:0000256" key="3">
    <source>
        <dbReference type="ARBA" id="ARBA00005183"/>
    </source>
</evidence>
<evidence type="ECO:0000256" key="4">
    <source>
        <dbReference type="ARBA" id="ARBA00009938"/>
    </source>
</evidence>
<dbReference type="Pfam" id="PF13378">
    <property type="entry name" value="MR_MLE_C"/>
    <property type="match status" value="2"/>
</dbReference>
<comment type="cofactor">
    <cofactor evidence="2 12">
        <name>Mg(2+)</name>
        <dbReference type="ChEBI" id="CHEBI:18420"/>
    </cofactor>
</comment>
<feature type="active site" description="Proton acceptor" evidence="10">
    <location>
        <position position="429"/>
    </location>
</feature>
<evidence type="ECO:0000256" key="6">
    <source>
        <dbReference type="ARBA" id="ARBA00022723"/>
    </source>
</evidence>
<evidence type="ECO:0000313" key="14">
    <source>
        <dbReference type="EMBL" id="VEB54767.1"/>
    </source>
</evidence>
<feature type="binding site" evidence="11">
    <location>
        <begin position="561"/>
        <end position="563"/>
    </location>
    <ligand>
        <name>substrate</name>
    </ligand>
</feature>
<evidence type="ECO:0000256" key="12">
    <source>
        <dbReference type="PIRSR" id="PIRSR617653-3"/>
    </source>
</evidence>
<dbReference type="EC" id="4.2.1.40" evidence="5 9"/>
<feature type="binding site" evidence="12">
    <location>
        <position position="488"/>
    </location>
    <ligand>
        <name>Mg(2+)</name>
        <dbReference type="ChEBI" id="CHEBI:18420"/>
    </ligand>
</feature>
<feature type="binding site" evidence="11">
    <location>
        <begin position="457"/>
        <end position="459"/>
    </location>
    <ligand>
        <name>substrate</name>
    </ligand>
</feature>
<evidence type="ECO:0000256" key="5">
    <source>
        <dbReference type="ARBA" id="ARBA00011973"/>
    </source>
</evidence>
<evidence type="ECO:0000256" key="10">
    <source>
        <dbReference type="PIRSR" id="PIRSR617653-1"/>
    </source>
</evidence>
<evidence type="ECO:0000256" key="9">
    <source>
        <dbReference type="NCBIfam" id="TIGR03247"/>
    </source>
</evidence>
<evidence type="ECO:0000256" key="7">
    <source>
        <dbReference type="ARBA" id="ARBA00022842"/>
    </source>
</evidence>
<dbReference type="InterPro" id="IPR029017">
    <property type="entry name" value="Enolase-like_N"/>
</dbReference>
<feature type="binding site" evidence="11">
    <location>
        <position position="511"/>
    </location>
    <ligand>
        <name>substrate</name>
    </ligand>
</feature>
<comment type="pathway">
    <text evidence="3">Carbohydrate acid metabolism; D-glucarate degradation; 2,5-dioxopentanoate from D-glucarate: step 1/2.</text>
</comment>
<dbReference type="PANTHER" id="PTHR48080">
    <property type="entry name" value="D-GALACTONATE DEHYDRATASE-RELATED"/>
    <property type="match status" value="1"/>
</dbReference>
<proteinExistence type="inferred from homology"/>
<dbReference type="EMBL" id="LR134190">
    <property type="protein sequence ID" value="VEB54767.1"/>
    <property type="molecule type" value="Genomic_DNA"/>
</dbReference>
<dbReference type="GO" id="GO:0042838">
    <property type="term" value="P:D-glucarate catabolic process"/>
    <property type="evidence" value="ECO:0007669"/>
    <property type="project" value="UniProtKB-UniPathway"/>
</dbReference>
<dbReference type="Gene3D" id="3.20.20.120">
    <property type="entry name" value="Enolase-like C-terminal domain"/>
    <property type="match status" value="2"/>
</dbReference>
<dbReference type="InterPro" id="IPR034598">
    <property type="entry name" value="GlucD-like"/>
</dbReference>
<dbReference type="PANTHER" id="PTHR48080:SF4">
    <property type="entry name" value="GLUCARATE DEHYDRATASE"/>
    <property type="match status" value="1"/>
</dbReference>
<feature type="binding site" evidence="11">
    <location>
        <position position="372"/>
    </location>
    <ligand>
        <name>substrate</name>
    </ligand>
</feature>
<dbReference type="SMART" id="SM00922">
    <property type="entry name" value="MR_MLE"/>
    <property type="match status" value="1"/>
</dbReference>
<feature type="binding site" evidence="12">
    <location>
        <position position="457"/>
    </location>
    <ligand>
        <name>Mg(2+)</name>
        <dbReference type="ChEBI" id="CHEBI:18420"/>
    </ligand>
</feature>
<comment type="catalytic activity">
    <reaction evidence="1">
        <text>D-glucarate = 5-dehydro-4-deoxy-D-glucarate + H2O</text>
        <dbReference type="Rhea" id="RHEA:14573"/>
        <dbReference type="ChEBI" id="CHEBI:15377"/>
        <dbReference type="ChEBI" id="CHEBI:30612"/>
        <dbReference type="ChEBI" id="CHEBI:42819"/>
        <dbReference type="EC" id="4.2.1.40"/>
    </reaction>
</comment>
<dbReference type="SFLD" id="SFLDG00055">
    <property type="entry name" value="glucarate_dehydratase"/>
    <property type="match status" value="1"/>
</dbReference>
<feature type="binding site" evidence="11">
    <location>
        <position position="325"/>
    </location>
    <ligand>
        <name>substrate</name>
    </ligand>
</feature>
<evidence type="ECO:0000256" key="1">
    <source>
        <dbReference type="ARBA" id="ARBA00001426"/>
    </source>
</evidence>
<feature type="binding site" evidence="11">
    <location>
        <position position="427"/>
    </location>
    <ligand>
        <name>substrate</name>
    </ligand>
</feature>
<dbReference type="Gene3D" id="3.30.390.10">
    <property type="entry name" value="Enolase-like, N-terminal domain"/>
    <property type="match status" value="1"/>
</dbReference>
<dbReference type="GO" id="GO:0000287">
    <property type="term" value="F:magnesium ion binding"/>
    <property type="evidence" value="ECO:0007669"/>
    <property type="project" value="UniProtKB-UniRule"/>
</dbReference>
<evidence type="ECO:0000259" key="13">
    <source>
        <dbReference type="SMART" id="SM00922"/>
    </source>
</evidence>
<dbReference type="FunFam" id="3.20.20.120:FF:000003">
    <property type="entry name" value="Glucarate dehydratase"/>
    <property type="match status" value="1"/>
</dbReference>
<keyword evidence="8 14" id="KW-0456">Lyase</keyword>
<dbReference type="InterPro" id="IPR036849">
    <property type="entry name" value="Enolase-like_C_sf"/>
</dbReference>
<feature type="binding site" evidence="12">
    <location>
        <position position="511"/>
    </location>
    <ligand>
        <name>Mg(2+)</name>
        <dbReference type="ChEBI" id="CHEBI:18420"/>
    </ligand>
</feature>
<feature type="active site" description="Proton acceptor" evidence="10">
    <location>
        <position position="561"/>
    </location>
</feature>
<dbReference type="InterPro" id="IPR034593">
    <property type="entry name" value="DgoD-like"/>
</dbReference>
<dbReference type="SFLD" id="SFLDS00001">
    <property type="entry name" value="Enolase"/>
    <property type="match status" value="1"/>
</dbReference>